<keyword evidence="5 9" id="KW-0472">Membrane</keyword>
<feature type="domain" description="ABC transmembrane type-1" evidence="11">
    <location>
        <begin position="121"/>
        <end position="433"/>
    </location>
</feature>
<dbReference type="OrthoDB" id="6500128at2759"/>
<dbReference type="InterPro" id="IPR003439">
    <property type="entry name" value="ABC_transporter-like_ATP-bd"/>
</dbReference>
<dbReference type="PANTHER" id="PTHR24221:SF402">
    <property type="entry name" value="IRON-SULFUR CLUSTERS TRANSPORTER ABCB7, MITOCHONDRIAL"/>
    <property type="match status" value="1"/>
</dbReference>
<evidence type="ECO:0000259" key="10">
    <source>
        <dbReference type="PROSITE" id="PS50893"/>
    </source>
</evidence>
<dbReference type="PANTHER" id="PTHR24221">
    <property type="entry name" value="ATP-BINDING CASSETTE SUB-FAMILY B"/>
    <property type="match status" value="1"/>
</dbReference>
<dbReference type="Gene3D" id="3.40.50.300">
    <property type="entry name" value="P-loop containing nucleotide triphosphate hydrolases"/>
    <property type="match status" value="2"/>
</dbReference>
<evidence type="ECO:0000313" key="14">
    <source>
        <dbReference type="WBParaSite" id="ECPE_0000581001-mRNA-1"/>
    </source>
</evidence>
<dbReference type="WBParaSite" id="ECPE_0000581001-mRNA-1">
    <property type="protein sequence ID" value="ECPE_0000581001-mRNA-1"/>
    <property type="gene ID" value="ECPE_0000581001"/>
</dbReference>
<keyword evidence="13" id="KW-1185">Reference proteome</keyword>
<organism evidence="14">
    <name type="scientific">Echinostoma caproni</name>
    <dbReference type="NCBI Taxonomy" id="27848"/>
    <lineage>
        <taxon>Eukaryota</taxon>
        <taxon>Metazoa</taxon>
        <taxon>Spiralia</taxon>
        <taxon>Lophotrochozoa</taxon>
        <taxon>Platyhelminthes</taxon>
        <taxon>Trematoda</taxon>
        <taxon>Digenea</taxon>
        <taxon>Plagiorchiida</taxon>
        <taxon>Echinostomata</taxon>
        <taxon>Echinostomatoidea</taxon>
        <taxon>Echinostomatidae</taxon>
        <taxon>Echinostoma</taxon>
    </lineage>
</organism>
<evidence type="ECO:0000256" key="1">
    <source>
        <dbReference type="ARBA" id="ARBA00004141"/>
    </source>
</evidence>
<accession>A0A183AFR2</accession>
<dbReference type="PROSITE" id="PS50929">
    <property type="entry name" value="ABC_TM1F"/>
    <property type="match status" value="1"/>
</dbReference>
<evidence type="ECO:0000256" key="8">
    <source>
        <dbReference type="ARBA" id="ARBA00048046"/>
    </source>
</evidence>
<gene>
    <name evidence="12" type="ORF">ECPE_LOCUS5797</name>
</gene>
<dbReference type="Proteomes" id="UP000272942">
    <property type="component" value="Unassembled WGS sequence"/>
</dbReference>
<evidence type="ECO:0000256" key="7">
    <source>
        <dbReference type="ARBA" id="ARBA00042945"/>
    </source>
</evidence>
<evidence type="ECO:0000256" key="3">
    <source>
        <dbReference type="ARBA" id="ARBA00022692"/>
    </source>
</evidence>
<comment type="subcellular location">
    <subcellularLocation>
        <location evidence="1">Membrane</location>
        <topology evidence="1">Multi-pass membrane protein</topology>
    </subcellularLocation>
</comment>
<proteinExistence type="predicted"/>
<evidence type="ECO:0000313" key="13">
    <source>
        <dbReference type="Proteomes" id="UP000272942"/>
    </source>
</evidence>
<evidence type="ECO:0000259" key="11">
    <source>
        <dbReference type="PROSITE" id="PS50929"/>
    </source>
</evidence>
<keyword evidence="4 9" id="KW-1133">Transmembrane helix</keyword>
<evidence type="ECO:0000256" key="6">
    <source>
        <dbReference type="ARBA" id="ARBA00041016"/>
    </source>
</evidence>
<dbReference type="Pfam" id="PF00005">
    <property type="entry name" value="ABC_tran"/>
    <property type="match status" value="1"/>
</dbReference>
<evidence type="ECO:0000256" key="9">
    <source>
        <dbReference type="SAM" id="Phobius"/>
    </source>
</evidence>
<dbReference type="Pfam" id="PF00664">
    <property type="entry name" value="ABC_membrane"/>
    <property type="match status" value="1"/>
</dbReference>
<sequence>MSLLRHLGVIHFHHPLSHGLSARACCSTWFATGHDNRSTIFQKWTFPNRFLHSSLKSDRILRSSTRIPFCPRRIQHIRPPSDIGLGELSDPKKPLSDWSIVTRLFGYIWPNDRPEIRWRVVAALGLLFSSKLVNVLVPFVFKHAVDCFSGDVPIPLSSLAPSTAALTILACYGLFRATASGLNELRTAVFARAAQSSIRQVGVQVFRHMHDLDLSYHLGRRTGALGKAIDRGARGIQFILTALVFNLFPTGLEVAMVTGILYYKYGLPASMVALTCIAAYTSYTFAVTRWRTQFRVEMNQADSRAGSQATDSLINYETVKYFNNEDHETAIYDHLQSQYERASIKTTTSLALLNFGQAAIFSAGLAAAMIIVGSQVAISTGGDLPAVVSMLGSAATSVSEGLTIGDLVLVNGLLFQLSVPLNFLGTMYREVRQSLIDMSTMFSLMELKPAVRSDPGAPNLIIDKSNASIEFEDVHFAYYSKGPGDSDLVGKNIFDGLSFKVEPGKRVAVVGGSGAGKSTIVRLAYRFFDAQSGRVLIGGQDVRSVNLDSLRRAIAVVPQDTVLFHNTIYYNLQYGNLNATPDQVYEAAQLADLAWAIQRMPHGYETQVRNILRRLTKVTPGLTSLVIAHRLSTIVDADEILVLRDGRLSERGTHFSLLSQPNSYYSQLWEQQLRGTNVPNLINESLDPLAESNVAGIARDQ</sequence>
<dbReference type="GO" id="GO:0005743">
    <property type="term" value="C:mitochondrial inner membrane"/>
    <property type="evidence" value="ECO:0007669"/>
    <property type="project" value="TreeGrafter"/>
</dbReference>
<protein>
    <recommendedName>
        <fullName evidence="6">Iron-sulfur clusters transporter ABCB7, mitochondrial</fullName>
    </recommendedName>
    <alternativeName>
        <fullName evidence="7">ATP-binding cassette sub-family B member 7, mitochondrial</fullName>
    </alternativeName>
</protein>
<feature type="transmembrane region" description="Helical" evidence="9">
    <location>
        <begin position="269"/>
        <end position="288"/>
    </location>
</feature>
<comment type="catalytic activity">
    <reaction evidence="8">
        <text>(glutathione)4[2Fe(III)-2S] cluster(in) + ATP + H2O = (glutathione)4[2Fe(III)-2S] cluster(out) + ADP + phosphate + H(+)</text>
        <dbReference type="Rhea" id="RHEA:67028"/>
        <dbReference type="ChEBI" id="CHEBI:15377"/>
        <dbReference type="ChEBI" id="CHEBI:15378"/>
        <dbReference type="ChEBI" id="CHEBI:30616"/>
        <dbReference type="ChEBI" id="CHEBI:43474"/>
        <dbReference type="ChEBI" id="CHEBI:167627"/>
        <dbReference type="ChEBI" id="CHEBI:456216"/>
    </reaction>
    <physiologicalReaction direction="left-to-right" evidence="8">
        <dbReference type="Rhea" id="RHEA:67029"/>
    </physiologicalReaction>
</comment>
<dbReference type="GO" id="GO:0016887">
    <property type="term" value="F:ATP hydrolysis activity"/>
    <property type="evidence" value="ECO:0007669"/>
    <property type="project" value="InterPro"/>
</dbReference>
<feature type="domain" description="ABC transporter" evidence="10">
    <location>
        <begin position="469"/>
        <end position="670"/>
    </location>
</feature>
<evidence type="ECO:0000256" key="2">
    <source>
        <dbReference type="ARBA" id="ARBA00022448"/>
    </source>
</evidence>
<name>A0A183AFR2_9TREM</name>
<keyword evidence="3 9" id="KW-0812">Transmembrane</keyword>
<dbReference type="InterPro" id="IPR011527">
    <property type="entry name" value="ABC1_TM_dom"/>
</dbReference>
<feature type="transmembrane region" description="Helical" evidence="9">
    <location>
        <begin position="120"/>
        <end position="141"/>
    </location>
</feature>
<dbReference type="SUPFAM" id="SSF90123">
    <property type="entry name" value="ABC transporter transmembrane region"/>
    <property type="match status" value="1"/>
</dbReference>
<dbReference type="Gene3D" id="1.20.1560.10">
    <property type="entry name" value="ABC transporter type 1, transmembrane domain"/>
    <property type="match status" value="1"/>
</dbReference>
<dbReference type="GO" id="GO:0006879">
    <property type="term" value="P:intracellular iron ion homeostasis"/>
    <property type="evidence" value="ECO:0007669"/>
    <property type="project" value="TreeGrafter"/>
</dbReference>
<reference evidence="12 13" key="2">
    <citation type="submission" date="2018-11" db="EMBL/GenBank/DDBJ databases">
        <authorList>
            <consortium name="Pathogen Informatics"/>
        </authorList>
    </citation>
    <scope>NUCLEOTIDE SEQUENCE [LARGE SCALE GENOMIC DNA]</scope>
    <source>
        <strain evidence="12 13">Egypt</strain>
    </source>
</reference>
<feature type="transmembrane region" description="Helical" evidence="9">
    <location>
        <begin position="350"/>
        <end position="372"/>
    </location>
</feature>
<dbReference type="GO" id="GO:0005524">
    <property type="term" value="F:ATP binding"/>
    <property type="evidence" value="ECO:0007669"/>
    <property type="project" value="InterPro"/>
</dbReference>
<reference evidence="14" key="1">
    <citation type="submission" date="2016-06" db="UniProtKB">
        <authorList>
            <consortium name="WormBaseParasite"/>
        </authorList>
    </citation>
    <scope>IDENTIFICATION</scope>
</reference>
<dbReference type="PROSITE" id="PS50893">
    <property type="entry name" value="ABC_TRANSPORTER_2"/>
    <property type="match status" value="1"/>
</dbReference>
<dbReference type="SUPFAM" id="SSF52540">
    <property type="entry name" value="P-loop containing nucleoside triphosphate hydrolases"/>
    <property type="match status" value="1"/>
</dbReference>
<dbReference type="InterPro" id="IPR027417">
    <property type="entry name" value="P-loop_NTPase"/>
</dbReference>
<dbReference type="CDD" id="cd18582">
    <property type="entry name" value="ABC_6TM_ATM1_ABCB7"/>
    <property type="match status" value="1"/>
</dbReference>
<dbReference type="EMBL" id="UZAN01042696">
    <property type="protein sequence ID" value="VDP76569.1"/>
    <property type="molecule type" value="Genomic_DNA"/>
</dbReference>
<dbReference type="InterPro" id="IPR039421">
    <property type="entry name" value="Type_1_exporter"/>
</dbReference>
<keyword evidence="2" id="KW-0813">Transport</keyword>
<dbReference type="GO" id="GO:0140359">
    <property type="term" value="F:ABC-type transporter activity"/>
    <property type="evidence" value="ECO:0007669"/>
    <property type="project" value="InterPro"/>
</dbReference>
<evidence type="ECO:0000313" key="12">
    <source>
        <dbReference type="EMBL" id="VDP76569.1"/>
    </source>
</evidence>
<feature type="transmembrane region" description="Helical" evidence="9">
    <location>
        <begin position="153"/>
        <end position="175"/>
    </location>
</feature>
<dbReference type="InterPro" id="IPR036640">
    <property type="entry name" value="ABC1_TM_sf"/>
</dbReference>
<evidence type="ECO:0000256" key="5">
    <source>
        <dbReference type="ARBA" id="ARBA00023136"/>
    </source>
</evidence>
<dbReference type="AlphaFoldDB" id="A0A183AFR2"/>
<evidence type="ECO:0000256" key="4">
    <source>
        <dbReference type="ARBA" id="ARBA00022989"/>
    </source>
</evidence>
<feature type="transmembrane region" description="Helical" evidence="9">
    <location>
        <begin position="238"/>
        <end position="263"/>
    </location>
</feature>